<evidence type="ECO:0000256" key="10">
    <source>
        <dbReference type="ARBA" id="ARBA00023136"/>
    </source>
</evidence>
<dbReference type="PANTHER" id="PTHR44991">
    <property type="entry name" value="IMMUNOGLOBULIN SUPERFAMILY MEMBER 5"/>
    <property type="match status" value="1"/>
</dbReference>
<dbReference type="FunFam" id="2.60.40.10:FF:001261">
    <property type="entry name" value="immunoglobulin superfamily member 5"/>
    <property type="match status" value="1"/>
</dbReference>
<dbReference type="GO" id="GO:0009986">
    <property type="term" value="C:cell surface"/>
    <property type="evidence" value="ECO:0007669"/>
    <property type="project" value="TreeGrafter"/>
</dbReference>
<evidence type="ECO:0000256" key="11">
    <source>
        <dbReference type="ARBA" id="ARBA00023157"/>
    </source>
</evidence>
<evidence type="ECO:0000313" key="20">
    <source>
        <dbReference type="Ensembl" id="ENSCANP00000020440.1"/>
    </source>
</evidence>
<evidence type="ECO:0000256" key="1">
    <source>
        <dbReference type="ARBA" id="ARBA00004247"/>
    </source>
</evidence>
<comment type="subcellular location">
    <subcellularLocation>
        <location evidence="1">Apical cell membrane</location>
        <topology evidence="1">Single-pass type I membrane protein</topology>
    </subcellularLocation>
    <subcellularLocation>
        <location evidence="2">Cell junction</location>
        <location evidence="2">Tight junction</location>
    </subcellularLocation>
</comment>
<dbReference type="GO" id="GO:0016324">
    <property type="term" value="C:apical plasma membrane"/>
    <property type="evidence" value="ECO:0007669"/>
    <property type="project" value="UniProtKB-SubCell"/>
</dbReference>
<keyword evidence="5" id="KW-1003">Cell membrane</keyword>
<evidence type="ECO:0000313" key="21">
    <source>
        <dbReference type="Proteomes" id="UP000233080"/>
    </source>
</evidence>
<dbReference type="InterPro" id="IPR013783">
    <property type="entry name" value="Ig-like_fold"/>
</dbReference>
<evidence type="ECO:0000256" key="14">
    <source>
        <dbReference type="ARBA" id="ARBA00059983"/>
    </source>
</evidence>
<sequence>EVLEGPQKATVLKGSQAHFNCTVSQGWKLIMWAVNDVVVLSIRPMEPIITNDYFTSQRYDQGGNFTSEIIIHNVQPSDSGNIRCSLQNSHLHGSAVYGSLFIPNVNLVVAENEPCKVTCRASHWTRLPDISWELGLLVSHSSYYFVPEPSDLQSAVSILALTPQSNGTLTCVATWKSLKARKSASVNLTVIQRPQGLGFSLPTWVKVGLGLAGTMLLTLTCALTIRCGYCRCCGCKCCCQKTNKETKTESGNEDSGYNSDEPKTTETASLPPKSCESSDPEQRSSSCGPPRQEADQCPPRPASHPQASFNLASPEVRNTIVV</sequence>
<keyword evidence="9" id="KW-1133">Transmembrane helix</keyword>
<feature type="domain" description="Ig-like" evidence="19">
    <location>
        <begin position="1"/>
        <end position="89"/>
    </location>
</feature>
<feature type="region of interest" description="Disordered" evidence="18">
    <location>
        <begin position="246"/>
        <end position="322"/>
    </location>
</feature>
<evidence type="ECO:0000256" key="5">
    <source>
        <dbReference type="ARBA" id="ARBA00022475"/>
    </source>
</evidence>
<evidence type="ECO:0000256" key="3">
    <source>
        <dbReference type="ARBA" id="ARBA00008637"/>
    </source>
</evidence>
<comment type="subunit">
    <text evidence="15">Interacts with MAGI1 at tight junctions, forms a tripartite complex with NPHS1. Interacts with LNX1 isoform 2 via its PDZ 2 domain, it may also interact with other isoforms containing this domain.</text>
</comment>
<dbReference type="InterPro" id="IPR036179">
    <property type="entry name" value="Ig-like_dom_sf"/>
</dbReference>
<reference evidence="20" key="1">
    <citation type="submission" date="2025-08" db="UniProtKB">
        <authorList>
            <consortium name="Ensembl"/>
        </authorList>
    </citation>
    <scope>IDENTIFICATION</scope>
</reference>
<dbReference type="OMA" id="HSSYYFV"/>
<evidence type="ECO:0000256" key="4">
    <source>
        <dbReference type="ARBA" id="ARBA00022427"/>
    </source>
</evidence>
<organism evidence="20 21">
    <name type="scientific">Colobus angolensis palliatus</name>
    <name type="common">Peters' Angolan colobus</name>
    <dbReference type="NCBI Taxonomy" id="336983"/>
    <lineage>
        <taxon>Eukaryota</taxon>
        <taxon>Metazoa</taxon>
        <taxon>Chordata</taxon>
        <taxon>Craniata</taxon>
        <taxon>Vertebrata</taxon>
        <taxon>Euteleostomi</taxon>
        <taxon>Mammalia</taxon>
        <taxon>Eutheria</taxon>
        <taxon>Euarchontoglires</taxon>
        <taxon>Primates</taxon>
        <taxon>Haplorrhini</taxon>
        <taxon>Catarrhini</taxon>
        <taxon>Cercopithecidae</taxon>
        <taxon>Colobinae</taxon>
        <taxon>Colobus</taxon>
    </lineage>
</organism>
<dbReference type="Proteomes" id="UP000233080">
    <property type="component" value="Unassembled WGS sequence"/>
</dbReference>
<dbReference type="STRING" id="336983.ENSCANP00000020440"/>
<keyword evidence="7" id="KW-0677">Repeat</keyword>
<name>A0A2K5IV32_COLAP</name>
<dbReference type="GO" id="GO:0005923">
    <property type="term" value="C:bicellular tight junction"/>
    <property type="evidence" value="ECO:0007669"/>
    <property type="project" value="UniProtKB-SubCell"/>
</dbReference>
<dbReference type="InterPro" id="IPR007110">
    <property type="entry name" value="Ig-like_dom"/>
</dbReference>
<evidence type="ECO:0000256" key="15">
    <source>
        <dbReference type="ARBA" id="ARBA00062474"/>
    </source>
</evidence>
<keyword evidence="13" id="KW-0393">Immunoglobulin domain</keyword>
<keyword evidence="6" id="KW-0812">Transmembrane</keyword>
<evidence type="ECO:0000256" key="12">
    <source>
        <dbReference type="ARBA" id="ARBA00023180"/>
    </source>
</evidence>
<dbReference type="PROSITE" id="PS50835">
    <property type="entry name" value="IG_LIKE"/>
    <property type="match status" value="2"/>
</dbReference>
<accession>A0A2K5IV32</accession>
<keyword evidence="21" id="KW-1185">Reference proteome</keyword>
<evidence type="ECO:0000256" key="16">
    <source>
        <dbReference type="ARBA" id="ARBA00067287"/>
    </source>
</evidence>
<keyword evidence="12" id="KW-0325">Glycoprotein</keyword>
<dbReference type="SUPFAM" id="SSF48726">
    <property type="entry name" value="Immunoglobulin"/>
    <property type="match status" value="2"/>
</dbReference>
<evidence type="ECO:0000256" key="18">
    <source>
        <dbReference type="SAM" id="MobiDB-lite"/>
    </source>
</evidence>
<evidence type="ECO:0000256" key="2">
    <source>
        <dbReference type="ARBA" id="ARBA00004435"/>
    </source>
</evidence>
<dbReference type="Gene3D" id="2.60.40.10">
    <property type="entry name" value="Immunoglobulins"/>
    <property type="match status" value="2"/>
</dbReference>
<evidence type="ECO:0000256" key="6">
    <source>
        <dbReference type="ARBA" id="ARBA00022692"/>
    </source>
</evidence>
<evidence type="ECO:0000256" key="8">
    <source>
        <dbReference type="ARBA" id="ARBA00022949"/>
    </source>
</evidence>
<comment type="similarity">
    <text evidence="3">Belongs to the immunoglobulin superfamily.</text>
</comment>
<keyword evidence="11" id="KW-1015">Disulfide bond</keyword>
<dbReference type="SMART" id="SM00409">
    <property type="entry name" value="IG"/>
    <property type="match status" value="2"/>
</dbReference>
<protein>
    <recommendedName>
        <fullName evidence="16">Immunoglobulin superfamily member 5</fullName>
    </recommendedName>
    <alternativeName>
        <fullName evidence="17">Junctional adhesion molecule 4</fullName>
    </alternativeName>
</protein>
<evidence type="ECO:0000256" key="7">
    <source>
        <dbReference type="ARBA" id="ARBA00022737"/>
    </source>
</evidence>
<feature type="domain" description="Ig-like" evidence="19">
    <location>
        <begin position="109"/>
        <end position="187"/>
    </location>
</feature>
<dbReference type="GO" id="GO:0098609">
    <property type="term" value="P:cell-cell adhesion"/>
    <property type="evidence" value="ECO:0007669"/>
    <property type="project" value="TreeGrafter"/>
</dbReference>
<dbReference type="InterPro" id="IPR003599">
    <property type="entry name" value="Ig_sub"/>
</dbReference>
<dbReference type="Ensembl" id="ENSCANT00000043410.1">
    <property type="protein sequence ID" value="ENSCANP00000020440.1"/>
    <property type="gene ID" value="ENSCANG00000033646.1"/>
</dbReference>
<proteinExistence type="inferred from homology"/>
<keyword evidence="8" id="KW-0965">Cell junction</keyword>
<keyword evidence="10" id="KW-0472">Membrane</keyword>
<dbReference type="FunFam" id="2.60.40.10:FF:001503">
    <property type="entry name" value="Immunoglobulin superfamily member 5"/>
    <property type="match status" value="1"/>
</dbReference>
<dbReference type="PANTHER" id="PTHR44991:SF1">
    <property type="entry name" value="IMMUNOGLOBULIN SUPERFAMILY MEMBER 5"/>
    <property type="match status" value="1"/>
</dbReference>
<comment type="function">
    <text evidence="14">Provides, together with MAGI1, an adhesion machinery at tight junctions, which may regulate the permeability of kidney glomerulus and small intestinal epithelial cells. Mediates calcium-independent homophilic cell adhesion. In testis, it may function as a cell adhesion molecule rather than a tight-junction protein. It may participate in the adhesion between spermatogonia-spermatogonia, spermatogonia-Sertoli cells, and Sertoli cells-Sertoli cells.</text>
</comment>
<evidence type="ECO:0000256" key="13">
    <source>
        <dbReference type="ARBA" id="ARBA00023319"/>
    </source>
</evidence>
<evidence type="ECO:0000256" key="17">
    <source>
        <dbReference type="ARBA" id="ARBA00077916"/>
    </source>
</evidence>
<reference evidence="20" key="2">
    <citation type="submission" date="2025-09" db="UniProtKB">
        <authorList>
            <consortium name="Ensembl"/>
        </authorList>
    </citation>
    <scope>IDENTIFICATION</scope>
</reference>
<evidence type="ECO:0000256" key="9">
    <source>
        <dbReference type="ARBA" id="ARBA00022989"/>
    </source>
</evidence>
<keyword evidence="4" id="KW-0796">Tight junction</keyword>
<evidence type="ECO:0000259" key="19">
    <source>
        <dbReference type="PROSITE" id="PS50835"/>
    </source>
</evidence>
<dbReference type="AlphaFoldDB" id="A0A2K5IV32"/>